<proteinExistence type="predicted"/>
<dbReference type="Proteomes" id="UP000012249">
    <property type="component" value="Unassembled WGS sequence"/>
</dbReference>
<evidence type="ECO:0000313" key="1">
    <source>
        <dbReference type="EMBL" id="EMY12247.1"/>
    </source>
</evidence>
<protein>
    <submittedName>
        <fullName evidence="1">Uncharacterized protein</fullName>
    </submittedName>
</protein>
<comment type="caution">
    <text evidence="1">The sequence shown here is derived from an EMBL/GenBank/DDBJ whole genome shotgun (WGS) entry which is preliminary data.</text>
</comment>
<dbReference type="EMBL" id="AHMI02000309">
    <property type="protein sequence ID" value="EMY12247.1"/>
    <property type="molecule type" value="Genomic_DNA"/>
</dbReference>
<gene>
    <name evidence="1" type="ORF">LEP1GSC043_3652</name>
</gene>
<name>N1TZS1_9LEPT</name>
<reference evidence="1" key="1">
    <citation type="submission" date="2013-02" db="EMBL/GenBank/DDBJ databases">
        <authorList>
            <person name="Harkins D.M."/>
            <person name="Durkin A.S."/>
            <person name="Brinkac L.M."/>
            <person name="Haft D.H."/>
            <person name="Selengut J.D."/>
            <person name="Sanka R."/>
            <person name="DePew J."/>
            <person name="Purushe J."/>
            <person name="Haake D.A."/>
            <person name="Matsunaga J."/>
            <person name="Vinetz J.M."/>
            <person name="Sutton G.G."/>
            <person name="Nierman W.C."/>
            <person name="Fouts D.E."/>
        </authorList>
    </citation>
    <scope>NUCLEOTIDE SEQUENCE [LARGE SCALE GENOMIC DNA]</scope>
    <source>
        <strain evidence="1">Ecochallenge</strain>
    </source>
</reference>
<dbReference type="AlphaFoldDB" id="N1TZS1"/>
<sequence length="70" mass="8276">MPFFDWKIKIRTIRSAAKSGWVNYFFQNKISFLSAAFRNINSYGTDDFTTTLRAKCYSLRGISQHQFLRN</sequence>
<evidence type="ECO:0000313" key="2">
    <source>
        <dbReference type="Proteomes" id="UP000012249"/>
    </source>
</evidence>
<accession>N1TZS1</accession>
<organism evidence="1 2">
    <name type="scientific">Leptospira weilii str. Ecochallenge</name>
    <dbReference type="NCBI Taxonomy" id="1049986"/>
    <lineage>
        <taxon>Bacteria</taxon>
        <taxon>Pseudomonadati</taxon>
        <taxon>Spirochaetota</taxon>
        <taxon>Spirochaetia</taxon>
        <taxon>Leptospirales</taxon>
        <taxon>Leptospiraceae</taxon>
        <taxon>Leptospira</taxon>
    </lineage>
</organism>